<keyword evidence="1" id="KW-0732">Signal</keyword>
<dbReference type="PANTHER" id="PTHR21177">
    <property type="entry name" value="IP06524P-RELATED"/>
    <property type="match status" value="1"/>
</dbReference>
<evidence type="ECO:0000313" key="4">
    <source>
        <dbReference type="Proteomes" id="UP001381693"/>
    </source>
</evidence>
<evidence type="ECO:0000313" key="3">
    <source>
        <dbReference type="EMBL" id="KAK7081742.1"/>
    </source>
</evidence>
<evidence type="ECO:0000256" key="1">
    <source>
        <dbReference type="SAM" id="SignalP"/>
    </source>
</evidence>
<dbReference type="Proteomes" id="UP001381693">
    <property type="component" value="Unassembled WGS sequence"/>
</dbReference>
<feature type="signal peptide" evidence="1">
    <location>
        <begin position="1"/>
        <end position="18"/>
    </location>
</feature>
<gene>
    <name evidence="3" type="ORF">SK128_027617</name>
</gene>
<dbReference type="EMBL" id="JAXCGZ010004473">
    <property type="protein sequence ID" value="KAK7081742.1"/>
    <property type="molecule type" value="Genomic_DNA"/>
</dbReference>
<feature type="chain" id="PRO_5043047238" description="DUF4789 domain-containing protein" evidence="1">
    <location>
        <begin position="19"/>
        <end position="405"/>
    </location>
</feature>
<dbReference type="AlphaFoldDB" id="A0AAN9AEM4"/>
<accession>A0AAN9AEM4</accession>
<proteinExistence type="predicted"/>
<feature type="domain" description="DUF4789" evidence="2">
    <location>
        <begin position="237"/>
        <end position="299"/>
    </location>
</feature>
<reference evidence="3 4" key="1">
    <citation type="submission" date="2023-11" db="EMBL/GenBank/DDBJ databases">
        <title>Halocaridina rubra genome assembly.</title>
        <authorList>
            <person name="Smith C."/>
        </authorList>
    </citation>
    <scope>NUCLEOTIDE SEQUENCE [LARGE SCALE GENOMIC DNA]</scope>
    <source>
        <strain evidence="3">EP-1</strain>
        <tissue evidence="3">Whole</tissue>
    </source>
</reference>
<keyword evidence="4" id="KW-1185">Reference proteome</keyword>
<dbReference type="InterPro" id="IPR031993">
    <property type="entry name" value="DUF4789"/>
</dbReference>
<sequence length="405" mass="44423">MNILTLILVCSYSVLCFSVPFQRRRRDLIIMPGVKASILPKDTVAHPKANNTMLSIENSEPVDNIYPIIFGNRKSIIPDGENEVTTVNSQVSDESVTDSVFVLESEVPKVIFFPKEDGSLNASKKATGTLLNQETVKNQTSGGNGDVFLFPGSTRVELDTPFDKESAGPLECHAISGAININGTCLRYLARNKCRVGEWFVKNQGEETGGSCATRPCPMGELLFKDRCISASDETACQDGQMLYVDFSGYVHCDCQPNFVYDPWSGHCYAQGDQGYCNVGEQLLVEENGAVTCKVNLCFVNGFVYHNASGKCYRKMYAGFCDDGLLITHENNRTAECSAIATHSIFDLPTLRSCTGGSVRDYAGACREEFRVPTVSTYPVTYGECPLGFSKDKLGSCRKTNRLFG</sequence>
<name>A0AAN9AEM4_HALRR</name>
<evidence type="ECO:0000259" key="2">
    <source>
        <dbReference type="Pfam" id="PF16033"/>
    </source>
</evidence>
<dbReference type="Pfam" id="PF16033">
    <property type="entry name" value="DUF4789"/>
    <property type="match status" value="1"/>
</dbReference>
<comment type="caution">
    <text evidence="3">The sequence shown here is derived from an EMBL/GenBank/DDBJ whole genome shotgun (WGS) entry which is preliminary data.</text>
</comment>
<protein>
    <recommendedName>
        <fullName evidence="2">DUF4789 domain-containing protein</fullName>
    </recommendedName>
</protein>
<organism evidence="3 4">
    <name type="scientific">Halocaridina rubra</name>
    <name type="common">Hawaiian red shrimp</name>
    <dbReference type="NCBI Taxonomy" id="373956"/>
    <lineage>
        <taxon>Eukaryota</taxon>
        <taxon>Metazoa</taxon>
        <taxon>Ecdysozoa</taxon>
        <taxon>Arthropoda</taxon>
        <taxon>Crustacea</taxon>
        <taxon>Multicrustacea</taxon>
        <taxon>Malacostraca</taxon>
        <taxon>Eumalacostraca</taxon>
        <taxon>Eucarida</taxon>
        <taxon>Decapoda</taxon>
        <taxon>Pleocyemata</taxon>
        <taxon>Caridea</taxon>
        <taxon>Atyoidea</taxon>
        <taxon>Atyidae</taxon>
        <taxon>Halocaridina</taxon>
    </lineage>
</organism>